<dbReference type="Proteomes" id="UP000017127">
    <property type="component" value="Unassembled WGS sequence"/>
</dbReference>
<dbReference type="AlphaFoldDB" id="U7QE88"/>
<feature type="domain" description="Phosphoribosyltransferase" evidence="3">
    <location>
        <begin position="7"/>
        <end position="157"/>
    </location>
</feature>
<keyword evidence="5" id="KW-1185">Reference proteome</keyword>
<reference evidence="4 5" key="1">
    <citation type="journal article" date="2013" name="Front. Microbiol.">
        <title>Comparative genomic analyses of the cyanobacterium, Lyngbya aestuarii BL J, a powerful hydrogen producer.</title>
        <authorList>
            <person name="Kothari A."/>
            <person name="Vaughn M."/>
            <person name="Garcia-Pichel F."/>
        </authorList>
    </citation>
    <scope>NUCLEOTIDE SEQUENCE [LARGE SCALE GENOMIC DNA]</scope>
    <source>
        <strain evidence="4 5">BL J</strain>
    </source>
</reference>
<dbReference type="RefSeq" id="WP_023067559.1">
    <property type="nucleotide sequence ID" value="NZ_AUZM01000040.1"/>
</dbReference>
<dbReference type="PANTHER" id="PTHR43363:SF1">
    <property type="entry name" value="HYPOXANTHINE-GUANINE PHOSPHORIBOSYLTRANSFERASE"/>
    <property type="match status" value="1"/>
</dbReference>
<dbReference type="Pfam" id="PF00156">
    <property type="entry name" value="Pribosyltran"/>
    <property type="match status" value="1"/>
</dbReference>
<name>U7QE88_9CYAN</name>
<keyword evidence="1" id="KW-0328">Glycosyltransferase</keyword>
<dbReference type="InterPro" id="IPR029057">
    <property type="entry name" value="PRTase-like"/>
</dbReference>
<dbReference type="EMBL" id="AUZM01000040">
    <property type="protein sequence ID" value="ERT06224.1"/>
    <property type="molecule type" value="Genomic_DNA"/>
</dbReference>
<dbReference type="GO" id="GO:0016757">
    <property type="term" value="F:glycosyltransferase activity"/>
    <property type="evidence" value="ECO:0007669"/>
    <property type="project" value="UniProtKB-KW"/>
</dbReference>
<evidence type="ECO:0000256" key="1">
    <source>
        <dbReference type="ARBA" id="ARBA00022676"/>
    </source>
</evidence>
<keyword evidence="2 4" id="KW-0808">Transferase</keyword>
<dbReference type="SUPFAM" id="SSF53271">
    <property type="entry name" value="PRTase-like"/>
    <property type="match status" value="1"/>
</dbReference>
<evidence type="ECO:0000313" key="4">
    <source>
        <dbReference type="EMBL" id="ERT06224.1"/>
    </source>
</evidence>
<evidence type="ECO:0000256" key="2">
    <source>
        <dbReference type="ARBA" id="ARBA00022679"/>
    </source>
</evidence>
<gene>
    <name evidence="4" type="ORF">M595_3845</name>
</gene>
<sequence>MNDLYVSWSDYHQAIESLAAKIYHSGWQFNQIVCLARGGLRIGDLLSRIYDTPLAILSASSYRGSEGRVRGQIKIANHLTMTTETLGSQVLLVDDLVDSGISLQDCLSWLKTNYTTEIQEIKTAVLWYKACSVIVPDFYVEYLADSPWIHQPFERYEKMTPAEAAQKSELTQQAIR</sequence>
<dbReference type="CDD" id="cd06223">
    <property type="entry name" value="PRTases_typeI"/>
    <property type="match status" value="1"/>
</dbReference>
<comment type="caution">
    <text evidence="4">The sequence shown here is derived from an EMBL/GenBank/DDBJ whole genome shotgun (WGS) entry which is preliminary data.</text>
</comment>
<evidence type="ECO:0000259" key="3">
    <source>
        <dbReference type="Pfam" id="PF00156"/>
    </source>
</evidence>
<dbReference type="InterPro" id="IPR000836">
    <property type="entry name" value="PRTase_dom"/>
</dbReference>
<proteinExistence type="predicted"/>
<organism evidence="4 5">
    <name type="scientific">Lyngbya aestuarii BL J</name>
    <dbReference type="NCBI Taxonomy" id="1348334"/>
    <lineage>
        <taxon>Bacteria</taxon>
        <taxon>Bacillati</taxon>
        <taxon>Cyanobacteriota</taxon>
        <taxon>Cyanophyceae</taxon>
        <taxon>Oscillatoriophycideae</taxon>
        <taxon>Oscillatoriales</taxon>
        <taxon>Microcoleaceae</taxon>
        <taxon>Lyngbya</taxon>
    </lineage>
</organism>
<accession>U7QE88</accession>
<dbReference type="PATRIC" id="fig|1348334.3.peg.3719"/>
<evidence type="ECO:0000313" key="5">
    <source>
        <dbReference type="Proteomes" id="UP000017127"/>
    </source>
</evidence>
<dbReference type="Gene3D" id="3.40.50.2020">
    <property type="match status" value="1"/>
</dbReference>
<protein>
    <submittedName>
        <fullName evidence="4">Phosphoribosyl transferase domain protein</fullName>
    </submittedName>
</protein>
<dbReference type="PANTHER" id="PTHR43363">
    <property type="entry name" value="HYPOXANTHINE PHOSPHORIBOSYLTRANSFERASE"/>
    <property type="match status" value="1"/>
</dbReference>
<dbReference type="OrthoDB" id="307631at2"/>